<dbReference type="PANTHER" id="PTHR20863:SF76">
    <property type="entry name" value="CARRIER DOMAIN-CONTAINING PROTEIN"/>
    <property type="match status" value="1"/>
</dbReference>
<dbReference type="Proteomes" id="UP001597544">
    <property type="component" value="Unassembled WGS sequence"/>
</dbReference>
<sequence length="62" mass="7281">MKEVSPEKLDRANTLNELNLDMMDMVDIIFEIEKVYSIYIPDNAQIFTVNDVVDYIVKQNLE</sequence>
<evidence type="ECO:0000256" key="2">
    <source>
        <dbReference type="ARBA" id="ARBA00022553"/>
    </source>
</evidence>
<organism evidence="3 4">
    <name type="scientific">Pontibacter locisalis</name>
    <dbReference type="NCBI Taxonomy" id="1719035"/>
    <lineage>
        <taxon>Bacteria</taxon>
        <taxon>Pseudomonadati</taxon>
        <taxon>Bacteroidota</taxon>
        <taxon>Cytophagia</taxon>
        <taxon>Cytophagales</taxon>
        <taxon>Hymenobacteraceae</taxon>
        <taxon>Pontibacter</taxon>
    </lineage>
</organism>
<evidence type="ECO:0000313" key="4">
    <source>
        <dbReference type="Proteomes" id="UP001597544"/>
    </source>
</evidence>
<evidence type="ECO:0008006" key="5">
    <source>
        <dbReference type="Google" id="ProtNLM"/>
    </source>
</evidence>
<dbReference type="InterPro" id="IPR003231">
    <property type="entry name" value="ACP"/>
</dbReference>
<dbReference type="PANTHER" id="PTHR20863">
    <property type="entry name" value="ACYL CARRIER PROTEIN"/>
    <property type="match status" value="1"/>
</dbReference>
<protein>
    <recommendedName>
        <fullName evidence="5">Acyl carrier protein</fullName>
    </recommendedName>
</protein>
<comment type="caution">
    <text evidence="3">The sequence shown here is derived from an EMBL/GenBank/DDBJ whole genome shotgun (WGS) entry which is preliminary data.</text>
</comment>
<keyword evidence="2" id="KW-0597">Phosphoprotein</keyword>
<dbReference type="SUPFAM" id="SSF47336">
    <property type="entry name" value="ACP-like"/>
    <property type="match status" value="1"/>
</dbReference>
<dbReference type="InterPro" id="IPR036736">
    <property type="entry name" value="ACP-like_sf"/>
</dbReference>
<dbReference type="RefSeq" id="WP_377509935.1">
    <property type="nucleotide sequence ID" value="NZ_JBHULU010000021.1"/>
</dbReference>
<keyword evidence="4" id="KW-1185">Reference proteome</keyword>
<evidence type="ECO:0000256" key="1">
    <source>
        <dbReference type="ARBA" id="ARBA00022450"/>
    </source>
</evidence>
<dbReference type="Gene3D" id="1.10.1200.10">
    <property type="entry name" value="ACP-like"/>
    <property type="match status" value="1"/>
</dbReference>
<gene>
    <name evidence="3" type="ORF">ACFSRY_15925</name>
</gene>
<proteinExistence type="predicted"/>
<accession>A0ABW5INY9</accession>
<keyword evidence="1" id="KW-0596">Phosphopantetheine</keyword>
<reference evidence="4" key="1">
    <citation type="journal article" date="2019" name="Int. J. Syst. Evol. Microbiol.">
        <title>The Global Catalogue of Microorganisms (GCM) 10K type strain sequencing project: providing services to taxonomists for standard genome sequencing and annotation.</title>
        <authorList>
            <consortium name="The Broad Institute Genomics Platform"/>
            <consortium name="The Broad Institute Genome Sequencing Center for Infectious Disease"/>
            <person name="Wu L."/>
            <person name="Ma J."/>
        </authorList>
    </citation>
    <scope>NUCLEOTIDE SEQUENCE [LARGE SCALE GENOMIC DNA]</scope>
    <source>
        <strain evidence="4">KCTC 42498</strain>
    </source>
</reference>
<dbReference type="EMBL" id="JBHULU010000021">
    <property type="protein sequence ID" value="MFD2515362.1"/>
    <property type="molecule type" value="Genomic_DNA"/>
</dbReference>
<evidence type="ECO:0000313" key="3">
    <source>
        <dbReference type="EMBL" id="MFD2515362.1"/>
    </source>
</evidence>
<name>A0ABW5INY9_9BACT</name>